<feature type="domain" description="HTH cro/C1-type" evidence="2">
    <location>
        <begin position="7"/>
        <end position="61"/>
    </location>
</feature>
<dbReference type="PANTHER" id="PTHR46797">
    <property type="entry name" value="HTH-TYPE TRANSCRIPTIONAL REGULATOR"/>
    <property type="match status" value="1"/>
</dbReference>
<dbReference type="Gene3D" id="1.10.260.40">
    <property type="entry name" value="lambda repressor-like DNA-binding domains"/>
    <property type="match status" value="1"/>
</dbReference>
<dbReference type="InterPro" id="IPR050807">
    <property type="entry name" value="TransReg_Diox_bact_type"/>
</dbReference>
<dbReference type="SUPFAM" id="SSF47413">
    <property type="entry name" value="lambda repressor-like DNA-binding domains"/>
    <property type="match status" value="1"/>
</dbReference>
<keyword evidence="4" id="KW-1185">Reference proteome</keyword>
<dbReference type="EMBL" id="PYAL01000004">
    <property type="protein sequence ID" value="RXN87805.1"/>
    <property type="molecule type" value="Genomic_DNA"/>
</dbReference>
<dbReference type="GO" id="GO:0003700">
    <property type="term" value="F:DNA-binding transcription factor activity"/>
    <property type="evidence" value="ECO:0007669"/>
    <property type="project" value="TreeGrafter"/>
</dbReference>
<keyword evidence="1" id="KW-0238">DNA-binding</keyword>
<dbReference type="CDD" id="cd00093">
    <property type="entry name" value="HTH_XRE"/>
    <property type="match status" value="1"/>
</dbReference>
<evidence type="ECO:0000313" key="4">
    <source>
        <dbReference type="Proteomes" id="UP000290849"/>
    </source>
</evidence>
<reference evidence="3 4" key="1">
    <citation type="journal article" date="2017" name="Int. J. Syst. Evol. Microbiol.">
        <title>Achromobacter aloeverae sp. nov., isolated from the root of Aloe vera (L.) Burm.f.</title>
        <authorList>
            <person name="Kuncharoen N."/>
            <person name="Muramatsu Y."/>
            <person name="Shibata C."/>
            <person name="Kamakura Y."/>
            <person name="Nakagawa Y."/>
            <person name="Tanasupawat S."/>
        </authorList>
    </citation>
    <scope>NUCLEOTIDE SEQUENCE [LARGE SCALE GENOMIC DNA]</scope>
    <source>
        <strain evidence="3 4">AVA-1</strain>
    </source>
</reference>
<evidence type="ECO:0000259" key="2">
    <source>
        <dbReference type="PROSITE" id="PS50943"/>
    </source>
</evidence>
<accession>A0A4Q1HKJ1</accession>
<proteinExistence type="predicted"/>
<dbReference type="InterPro" id="IPR010982">
    <property type="entry name" value="Lambda_DNA-bd_dom_sf"/>
</dbReference>
<evidence type="ECO:0000313" key="3">
    <source>
        <dbReference type="EMBL" id="RXN87805.1"/>
    </source>
</evidence>
<comment type="caution">
    <text evidence="3">The sequence shown here is derived from an EMBL/GenBank/DDBJ whole genome shotgun (WGS) entry which is preliminary data.</text>
</comment>
<dbReference type="PROSITE" id="PS50943">
    <property type="entry name" value="HTH_CROC1"/>
    <property type="match status" value="1"/>
</dbReference>
<protein>
    <submittedName>
        <fullName evidence="3">XRE family transcriptional regulator</fullName>
    </submittedName>
</protein>
<organism evidence="3 4">
    <name type="scientific">Achromobacter aloeverae</name>
    <dbReference type="NCBI Taxonomy" id="1750518"/>
    <lineage>
        <taxon>Bacteria</taxon>
        <taxon>Pseudomonadati</taxon>
        <taxon>Pseudomonadota</taxon>
        <taxon>Betaproteobacteria</taxon>
        <taxon>Burkholderiales</taxon>
        <taxon>Alcaligenaceae</taxon>
        <taxon>Achromobacter</taxon>
    </lineage>
</organism>
<dbReference type="GO" id="GO:0005829">
    <property type="term" value="C:cytosol"/>
    <property type="evidence" value="ECO:0007669"/>
    <property type="project" value="TreeGrafter"/>
</dbReference>
<dbReference type="OrthoDB" id="7477860at2"/>
<dbReference type="Pfam" id="PF01381">
    <property type="entry name" value="HTH_3"/>
    <property type="match status" value="1"/>
</dbReference>
<dbReference type="RefSeq" id="WP_129151172.1">
    <property type="nucleotide sequence ID" value="NZ_JBHSDO010000011.1"/>
</dbReference>
<name>A0A4Q1HKJ1_9BURK</name>
<evidence type="ECO:0000256" key="1">
    <source>
        <dbReference type="ARBA" id="ARBA00023125"/>
    </source>
</evidence>
<dbReference type="SMART" id="SM00530">
    <property type="entry name" value="HTH_XRE"/>
    <property type="match status" value="1"/>
</dbReference>
<gene>
    <name evidence="3" type="ORF">C7R54_14510</name>
</gene>
<dbReference type="PANTHER" id="PTHR46797:SF1">
    <property type="entry name" value="METHYLPHOSPHONATE SYNTHASE"/>
    <property type="match status" value="1"/>
</dbReference>
<dbReference type="AlphaFoldDB" id="A0A4Q1HKJ1"/>
<dbReference type="GO" id="GO:0003677">
    <property type="term" value="F:DNA binding"/>
    <property type="evidence" value="ECO:0007669"/>
    <property type="project" value="UniProtKB-KW"/>
</dbReference>
<dbReference type="Proteomes" id="UP000290849">
    <property type="component" value="Unassembled WGS sequence"/>
</dbReference>
<sequence>MNIGRTLKLCRSAKDLSLEVVAARAGISTSYLSRLENDKREPTLALVGKVAEALEVPVPVVIFLASDDKELKYMDKETAQRFSDLALGLMRQK</sequence>
<dbReference type="InterPro" id="IPR001387">
    <property type="entry name" value="Cro/C1-type_HTH"/>
</dbReference>